<proteinExistence type="predicted"/>
<sequence>MSSSGSSEFDSTEYLESGLDILRDVLEDLQSLERSSPSAPEGRKTCSCSTDMESLKEQVTFLAQTVLSLNLSHEALEAKYLTLLKSSETSAVEPETSDESPGSAEDFRLKTEGEPEMPEPHDETPIVENNDDSGCMSDSIECSSAYEDHQQDLPRSNSPTGSPEYSRCPSSSSSRTLAAPSCPPRSSSGALLDELIYRETIYLNLLQQYRAADTPEPLVHIEGVQVADKLYLRHAIFIQTLRRLREQRSGGALICPEQIMISLIKFWSQREVIDLYHQATSYDDKPEAYRKSSSLLKPPFSRTTTARELGEIARNHVSFLASYLKGVRDSVLWDDVHLEYVLLILLQIIRGSGSRTIPERAAGISGNRRNDDQSVKCVTVSEPAKPSTLEVSEETHQSKCRWSFTEGLAFVTILHRSVQAETTLDLVLEKQEASCRKSVFR</sequence>
<feature type="compositionally biased region" description="Low complexity" evidence="1">
    <location>
        <begin position="166"/>
        <end position="180"/>
    </location>
</feature>
<evidence type="ECO:0000256" key="1">
    <source>
        <dbReference type="SAM" id="MobiDB-lite"/>
    </source>
</evidence>
<accession>A0A1D1VGP4</accession>
<reference evidence="2 3" key="1">
    <citation type="journal article" date="2016" name="Nat. Commun.">
        <title>Extremotolerant tardigrade genome and improved radiotolerance of human cultured cells by tardigrade-unique protein.</title>
        <authorList>
            <person name="Hashimoto T."/>
            <person name="Horikawa D.D."/>
            <person name="Saito Y."/>
            <person name="Kuwahara H."/>
            <person name="Kozuka-Hata H."/>
            <person name="Shin-I T."/>
            <person name="Minakuchi Y."/>
            <person name="Ohishi K."/>
            <person name="Motoyama A."/>
            <person name="Aizu T."/>
            <person name="Enomoto A."/>
            <person name="Kondo K."/>
            <person name="Tanaka S."/>
            <person name="Hara Y."/>
            <person name="Koshikawa S."/>
            <person name="Sagara H."/>
            <person name="Miura T."/>
            <person name="Yokobori S."/>
            <person name="Miyagawa K."/>
            <person name="Suzuki Y."/>
            <person name="Kubo T."/>
            <person name="Oyama M."/>
            <person name="Kohara Y."/>
            <person name="Fujiyama A."/>
            <person name="Arakawa K."/>
            <person name="Katayama T."/>
            <person name="Toyoda A."/>
            <person name="Kunieda T."/>
        </authorList>
    </citation>
    <scope>NUCLEOTIDE SEQUENCE [LARGE SCALE GENOMIC DNA]</scope>
    <source>
        <strain evidence="2 3">YOKOZUNA-1</strain>
    </source>
</reference>
<feature type="compositionally biased region" description="Polar residues" evidence="1">
    <location>
        <begin position="153"/>
        <end position="163"/>
    </location>
</feature>
<gene>
    <name evidence="2" type="primary">RvY_08910</name>
    <name evidence="2" type="synonym">RvY_08910.1</name>
    <name evidence="2" type="ORF">RvY_08910-1</name>
</gene>
<name>A0A1D1VGP4_RAMVA</name>
<comment type="caution">
    <text evidence="2">The sequence shown here is derived from an EMBL/GenBank/DDBJ whole genome shotgun (WGS) entry which is preliminary data.</text>
</comment>
<feature type="region of interest" description="Disordered" evidence="1">
    <location>
        <begin position="87"/>
        <end position="106"/>
    </location>
</feature>
<keyword evidence="3" id="KW-1185">Reference proteome</keyword>
<feature type="compositionally biased region" description="Basic and acidic residues" evidence="1">
    <location>
        <begin position="112"/>
        <end position="124"/>
    </location>
</feature>
<dbReference type="AlphaFoldDB" id="A0A1D1VGP4"/>
<feature type="region of interest" description="Disordered" evidence="1">
    <location>
        <begin position="112"/>
        <end position="186"/>
    </location>
</feature>
<evidence type="ECO:0000313" key="3">
    <source>
        <dbReference type="Proteomes" id="UP000186922"/>
    </source>
</evidence>
<organism evidence="2 3">
    <name type="scientific">Ramazzottius varieornatus</name>
    <name type="common">Water bear</name>
    <name type="synonym">Tardigrade</name>
    <dbReference type="NCBI Taxonomy" id="947166"/>
    <lineage>
        <taxon>Eukaryota</taxon>
        <taxon>Metazoa</taxon>
        <taxon>Ecdysozoa</taxon>
        <taxon>Tardigrada</taxon>
        <taxon>Eutardigrada</taxon>
        <taxon>Parachela</taxon>
        <taxon>Hypsibioidea</taxon>
        <taxon>Ramazzottiidae</taxon>
        <taxon>Ramazzottius</taxon>
    </lineage>
</organism>
<dbReference type="Proteomes" id="UP000186922">
    <property type="component" value="Unassembled WGS sequence"/>
</dbReference>
<evidence type="ECO:0000313" key="2">
    <source>
        <dbReference type="EMBL" id="GAU97648.1"/>
    </source>
</evidence>
<dbReference type="EMBL" id="BDGG01000004">
    <property type="protein sequence ID" value="GAU97648.1"/>
    <property type="molecule type" value="Genomic_DNA"/>
</dbReference>
<protein>
    <submittedName>
        <fullName evidence="2">Uncharacterized protein</fullName>
    </submittedName>
</protein>